<dbReference type="InterPro" id="IPR036770">
    <property type="entry name" value="Ankyrin_rpt-contain_sf"/>
</dbReference>
<proteinExistence type="predicted"/>
<dbReference type="Gene3D" id="1.25.40.20">
    <property type="entry name" value="Ankyrin repeat-containing domain"/>
    <property type="match status" value="1"/>
</dbReference>
<dbReference type="SUPFAM" id="SSF48403">
    <property type="entry name" value="Ankyrin repeat"/>
    <property type="match status" value="1"/>
</dbReference>
<reference evidence="2 3" key="1">
    <citation type="submission" date="2018-11" db="EMBL/GenBank/DDBJ databases">
        <title>Genome sequence of Saitozyma podzolica DSM 27192.</title>
        <authorList>
            <person name="Aliyu H."/>
            <person name="Gorte O."/>
            <person name="Ochsenreither K."/>
        </authorList>
    </citation>
    <scope>NUCLEOTIDE SEQUENCE [LARGE SCALE GENOMIC DNA]</scope>
    <source>
        <strain evidence="2 3">DSM 27192</strain>
    </source>
</reference>
<evidence type="ECO:0000313" key="2">
    <source>
        <dbReference type="EMBL" id="RSH93237.1"/>
    </source>
</evidence>
<dbReference type="Proteomes" id="UP000279259">
    <property type="component" value="Unassembled WGS sequence"/>
</dbReference>
<accession>A0A427YQ89</accession>
<evidence type="ECO:0000313" key="3">
    <source>
        <dbReference type="Proteomes" id="UP000279259"/>
    </source>
</evidence>
<evidence type="ECO:0008006" key="4">
    <source>
        <dbReference type="Google" id="ProtNLM"/>
    </source>
</evidence>
<comment type="caution">
    <text evidence="2">The sequence shown here is derived from an EMBL/GenBank/DDBJ whole genome shotgun (WGS) entry which is preliminary data.</text>
</comment>
<keyword evidence="3" id="KW-1185">Reference proteome</keyword>
<protein>
    <recommendedName>
        <fullName evidence="4">Ankyrin repeat-containing protein</fullName>
    </recommendedName>
</protein>
<evidence type="ECO:0000256" key="1">
    <source>
        <dbReference type="SAM" id="MobiDB-lite"/>
    </source>
</evidence>
<feature type="compositionally biased region" description="Basic and acidic residues" evidence="1">
    <location>
        <begin position="170"/>
        <end position="187"/>
    </location>
</feature>
<organism evidence="2 3">
    <name type="scientific">Saitozyma podzolica</name>
    <dbReference type="NCBI Taxonomy" id="1890683"/>
    <lineage>
        <taxon>Eukaryota</taxon>
        <taxon>Fungi</taxon>
        <taxon>Dikarya</taxon>
        <taxon>Basidiomycota</taxon>
        <taxon>Agaricomycotina</taxon>
        <taxon>Tremellomycetes</taxon>
        <taxon>Tremellales</taxon>
        <taxon>Trimorphomycetaceae</taxon>
        <taxon>Saitozyma</taxon>
    </lineage>
</organism>
<dbReference type="STRING" id="1890683.A0A427YQ89"/>
<gene>
    <name evidence="2" type="ORF">EHS25_007591</name>
</gene>
<feature type="region of interest" description="Disordered" evidence="1">
    <location>
        <begin position="150"/>
        <end position="187"/>
    </location>
</feature>
<dbReference type="EMBL" id="RSCD01000004">
    <property type="protein sequence ID" value="RSH93237.1"/>
    <property type="molecule type" value="Genomic_DNA"/>
</dbReference>
<dbReference type="AlphaFoldDB" id="A0A427YQ89"/>
<sequence length="201" mass="21458">MGPTQEELDDLLLSCRYGEAEEVSAFALAHGWGAVVSAKDERGIPRCTCVAVTVMSLLLPNVPHSLLRQTNDAGSPPIHWAVLNNHTEIVRTLAELPEEQGGGLGLLKQTNASGRDAFAESIFAGEGKEEVSGYIEGFLYRAEGGEEADARDARDAASGRAIDAGDGVEEEVRVEAGDETTHDESQVVDELVEKAEKVGLR</sequence>
<dbReference type="OrthoDB" id="10057496at2759"/>
<name>A0A427YQ89_9TREE</name>